<comment type="caution">
    <text evidence="1">The sequence shown here is derived from an EMBL/GenBank/DDBJ whole genome shotgun (WGS) entry which is preliminary data.</text>
</comment>
<gene>
    <name evidence="1" type="ORF">BBK14_01385</name>
</gene>
<name>A0A1S1RQ58_9ACTN</name>
<proteinExistence type="predicted"/>
<dbReference type="EMBL" id="MAXA01000001">
    <property type="protein sequence ID" value="OHV46934.1"/>
    <property type="molecule type" value="Genomic_DNA"/>
</dbReference>
<protein>
    <submittedName>
        <fullName evidence="1">Uncharacterized protein</fullName>
    </submittedName>
</protein>
<evidence type="ECO:0000313" key="1">
    <source>
        <dbReference type="EMBL" id="OHV46934.1"/>
    </source>
</evidence>
<dbReference type="Proteomes" id="UP000179769">
    <property type="component" value="Unassembled WGS sequence"/>
</dbReference>
<accession>A0A1S1RQ58</accession>
<evidence type="ECO:0000313" key="2">
    <source>
        <dbReference type="Proteomes" id="UP000179769"/>
    </source>
</evidence>
<sequence>MDDPELVGGTDAVEDLARRGHGLQRGQGAAVADLPAQVGSVDEVHDDRELPALGHKVVHPHRVGRVEPAQDGALTQEAGDELLVGRQLGAQHLEGEHGPVVGAAAPHLTHGAAADQGIQRVRTTEALGQCPVPCSSCRQPRPRP</sequence>
<keyword evidence="2" id="KW-1185">Reference proteome</keyword>
<reference evidence="2" key="1">
    <citation type="submission" date="2016-07" db="EMBL/GenBank/DDBJ databases">
        <title>Frankia sp. NRRL B-16219 Genome sequencing.</title>
        <authorList>
            <person name="Ghodhbane-Gtari F."/>
            <person name="Swanson E."/>
            <person name="Gueddou A."/>
            <person name="Louati M."/>
            <person name="Nouioui I."/>
            <person name="Hezbri K."/>
            <person name="Abebe-Akele F."/>
            <person name="Simpson S."/>
            <person name="Morris K."/>
            <person name="Thomas K."/>
            <person name="Gtari M."/>
            <person name="Tisa L.S."/>
        </authorList>
    </citation>
    <scope>NUCLEOTIDE SEQUENCE [LARGE SCALE GENOMIC DNA]</scope>
    <source>
        <strain evidence="2">NRRL B-16219</strain>
    </source>
</reference>
<dbReference type="AlphaFoldDB" id="A0A1S1RQ58"/>
<organism evidence="1 2">
    <name type="scientific">Parafrankia soli</name>
    <dbReference type="NCBI Taxonomy" id="2599596"/>
    <lineage>
        <taxon>Bacteria</taxon>
        <taxon>Bacillati</taxon>
        <taxon>Actinomycetota</taxon>
        <taxon>Actinomycetes</taxon>
        <taxon>Frankiales</taxon>
        <taxon>Frankiaceae</taxon>
        <taxon>Parafrankia</taxon>
    </lineage>
</organism>